<organism evidence="2">
    <name type="scientific">Rhizophora mucronata</name>
    <name type="common">Asiatic mangrove</name>
    <dbReference type="NCBI Taxonomy" id="61149"/>
    <lineage>
        <taxon>Eukaryota</taxon>
        <taxon>Viridiplantae</taxon>
        <taxon>Streptophyta</taxon>
        <taxon>Embryophyta</taxon>
        <taxon>Tracheophyta</taxon>
        <taxon>Spermatophyta</taxon>
        <taxon>Magnoliopsida</taxon>
        <taxon>eudicotyledons</taxon>
        <taxon>Gunneridae</taxon>
        <taxon>Pentapetalae</taxon>
        <taxon>rosids</taxon>
        <taxon>fabids</taxon>
        <taxon>Malpighiales</taxon>
        <taxon>Rhizophoraceae</taxon>
        <taxon>Rhizophora</taxon>
    </lineage>
</organism>
<name>A0A2P2Q1M4_RHIMU</name>
<evidence type="ECO:0000256" key="1">
    <source>
        <dbReference type="SAM" id="Phobius"/>
    </source>
</evidence>
<keyword evidence="1" id="KW-1133">Transmembrane helix</keyword>
<dbReference type="AlphaFoldDB" id="A0A2P2Q1M4"/>
<proteinExistence type="predicted"/>
<feature type="transmembrane region" description="Helical" evidence="1">
    <location>
        <begin position="6"/>
        <end position="29"/>
    </location>
</feature>
<sequence>MCTSIALLSWIAVDLFDLSLPVLVGLSCAKMRCLLKSA</sequence>
<keyword evidence="1" id="KW-0812">Transmembrane</keyword>
<evidence type="ECO:0000313" key="2">
    <source>
        <dbReference type="EMBL" id="MBX60878.1"/>
    </source>
</evidence>
<keyword evidence="1" id="KW-0472">Membrane</keyword>
<protein>
    <submittedName>
        <fullName evidence="2">Uncharacterized protein</fullName>
    </submittedName>
</protein>
<accession>A0A2P2Q1M4</accession>
<dbReference type="EMBL" id="GGEC01080394">
    <property type="protein sequence ID" value="MBX60878.1"/>
    <property type="molecule type" value="Transcribed_RNA"/>
</dbReference>
<reference evidence="2" key="1">
    <citation type="submission" date="2018-02" db="EMBL/GenBank/DDBJ databases">
        <title>Rhizophora mucronata_Transcriptome.</title>
        <authorList>
            <person name="Meera S.P."/>
            <person name="Sreeshan A."/>
            <person name="Augustine A."/>
        </authorList>
    </citation>
    <scope>NUCLEOTIDE SEQUENCE</scope>
    <source>
        <tissue evidence="2">Leaf</tissue>
    </source>
</reference>